<dbReference type="OrthoDB" id="10031233at2759"/>
<proteinExistence type="predicted"/>
<gene>
    <name evidence="2" type="ORF">GPM918_LOCUS5664</name>
    <name evidence="3" type="ORF">SRO942_LOCUS5664</name>
</gene>
<comment type="caution">
    <text evidence="2">The sequence shown here is derived from an EMBL/GenBank/DDBJ whole genome shotgun (WGS) entry which is preliminary data.</text>
</comment>
<dbReference type="InterPro" id="IPR057394">
    <property type="entry name" value="PIGBOS1"/>
</dbReference>
<dbReference type="AlphaFoldDB" id="A0A813VV07"/>
<dbReference type="Proteomes" id="UP000681722">
    <property type="component" value="Unassembled WGS sequence"/>
</dbReference>
<name>A0A813VV07_9BILA</name>
<dbReference type="EMBL" id="CAJOBC010000831">
    <property type="protein sequence ID" value="CAF3630408.1"/>
    <property type="molecule type" value="Genomic_DNA"/>
</dbReference>
<feature type="non-terminal residue" evidence="2">
    <location>
        <position position="1"/>
    </location>
</feature>
<protein>
    <submittedName>
        <fullName evidence="2">Uncharacterized protein</fullName>
    </submittedName>
</protein>
<sequence>TMGWSFPDLIIRKRIRLTDFFVALTAGIIGGVYTFRPGILEAKKEAEKREVLKEITIRREQEQLAKSGNVEVQNTTA</sequence>
<keyword evidence="1" id="KW-1133">Transmembrane helix</keyword>
<dbReference type="Proteomes" id="UP000663829">
    <property type="component" value="Unassembled WGS sequence"/>
</dbReference>
<feature type="transmembrane region" description="Helical" evidence="1">
    <location>
        <begin position="20"/>
        <end position="39"/>
    </location>
</feature>
<keyword evidence="1" id="KW-0812">Transmembrane</keyword>
<keyword evidence="1" id="KW-0472">Membrane</keyword>
<evidence type="ECO:0000256" key="1">
    <source>
        <dbReference type="SAM" id="Phobius"/>
    </source>
</evidence>
<evidence type="ECO:0000313" key="4">
    <source>
        <dbReference type="Proteomes" id="UP000663829"/>
    </source>
</evidence>
<keyword evidence="4" id="KW-1185">Reference proteome</keyword>
<dbReference type="EMBL" id="CAJNOQ010000831">
    <property type="protein sequence ID" value="CAF0843033.1"/>
    <property type="molecule type" value="Genomic_DNA"/>
</dbReference>
<reference evidence="2" key="1">
    <citation type="submission" date="2021-02" db="EMBL/GenBank/DDBJ databases">
        <authorList>
            <person name="Nowell W R."/>
        </authorList>
    </citation>
    <scope>NUCLEOTIDE SEQUENCE</scope>
</reference>
<evidence type="ECO:0000313" key="2">
    <source>
        <dbReference type="EMBL" id="CAF0843033.1"/>
    </source>
</evidence>
<dbReference type="Pfam" id="PF23670">
    <property type="entry name" value="PIGBOS1"/>
    <property type="match status" value="1"/>
</dbReference>
<accession>A0A813VV07</accession>
<evidence type="ECO:0000313" key="3">
    <source>
        <dbReference type="EMBL" id="CAF3630408.1"/>
    </source>
</evidence>
<organism evidence="2 4">
    <name type="scientific">Didymodactylos carnosus</name>
    <dbReference type="NCBI Taxonomy" id="1234261"/>
    <lineage>
        <taxon>Eukaryota</taxon>
        <taxon>Metazoa</taxon>
        <taxon>Spiralia</taxon>
        <taxon>Gnathifera</taxon>
        <taxon>Rotifera</taxon>
        <taxon>Eurotatoria</taxon>
        <taxon>Bdelloidea</taxon>
        <taxon>Philodinida</taxon>
        <taxon>Philodinidae</taxon>
        <taxon>Didymodactylos</taxon>
    </lineage>
</organism>